<evidence type="ECO:0000313" key="1">
    <source>
        <dbReference type="EMBL" id="RYO89372.1"/>
    </source>
</evidence>
<gene>
    <name evidence="1" type="ORF">DL762_003263</name>
</gene>
<organism evidence="1 2">
    <name type="scientific">Monosporascus cannonballus</name>
    <dbReference type="NCBI Taxonomy" id="155416"/>
    <lineage>
        <taxon>Eukaryota</taxon>
        <taxon>Fungi</taxon>
        <taxon>Dikarya</taxon>
        <taxon>Ascomycota</taxon>
        <taxon>Pezizomycotina</taxon>
        <taxon>Sordariomycetes</taxon>
        <taxon>Xylariomycetidae</taxon>
        <taxon>Xylariales</taxon>
        <taxon>Xylariales incertae sedis</taxon>
        <taxon>Monosporascus</taxon>
    </lineage>
</organism>
<comment type="caution">
    <text evidence="1">The sequence shown here is derived from an EMBL/GenBank/DDBJ whole genome shotgun (WGS) entry which is preliminary data.</text>
</comment>
<reference evidence="1 2" key="1">
    <citation type="submission" date="2018-06" db="EMBL/GenBank/DDBJ databases">
        <title>Complete Genomes of Monosporascus.</title>
        <authorList>
            <person name="Robinson A.J."/>
            <person name="Natvig D.O."/>
        </authorList>
    </citation>
    <scope>NUCLEOTIDE SEQUENCE [LARGE SCALE GENOMIC DNA]</scope>
    <source>
        <strain evidence="1 2">CBS 609.92</strain>
    </source>
</reference>
<keyword evidence="2" id="KW-1185">Reference proteome</keyword>
<accession>A0ABY0HBL2</accession>
<dbReference type="EMBL" id="QJNS01000074">
    <property type="protein sequence ID" value="RYO89372.1"/>
    <property type="molecule type" value="Genomic_DNA"/>
</dbReference>
<sequence>MCSAKGLGVAEARGGAGEAVGRLELGDVVDAHDLVGDALEHEGPRQRDLGLGARLLARELVCVPVRRVRLFRVRPRLLAPRRGLRELQPCLLELPPRAVEVVLPVLPLFLHLGQVVQHALQRLGAGVLEEVLDRLHDDAVNARVLV</sequence>
<evidence type="ECO:0000313" key="2">
    <source>
        <dbReference type="Proteomes" id="UP000294003"/>
    </source>
</evidence>
<dbReference type="Proteomes" id="UP000294003">
    <property type="component" value="Unassembled WGS sequence"/>
</dbReference>
<name>A0ABY0HBL2_9PEZI</name>
<protein>
    <submittedName>
        <fullName evidence="1">Uncharacterized protein</fullName>
    </submittedName>
</protein>
<proteinExistence type="predicted"/>